<reference evidence="1 2" key="1">
    <citation type="journal article" date="2015" name="Nature">
        <title>rRNA introns, odd ribosomes, and small enigmatic genomes across a large radiation of phyla.</title>
        <authorList>
            <person name="Brown C.T."/>
            <person name="Hug L.A."/>
            <person name="Thomas B.C."/>
            <person name="Sharon I."/>
            <person name="Castelle C.J."/>
            <person name="Singh A."/>
            <person name="Wilkins M.J."/>
            <person name="Williams K.H."/>
            <person name="Banfield J.F."/>
        </authorList>
    </citation>
    <scope>NUCLEOTIDE SEQUENCE [LARGE SCALE GENOMIC DNA]</scope>
</reference>
<protein>
    <recommendedName>
        <fullName evidence="3">DUF5678 domain-containing protein</fullName>
    </recommendedName>
</protein>
<evidence type="ECO:0000313" key="2">
    <source>
        <dbReference type="Proteomes" id="UP000034543"/>
    </source>
</evidence>
<name>A0A0G1CGL3_9BACT</name>
<dbReference type="Proteomes" id="UP000034543">
    <property type="component" value="Unassembled WGS sequence"/>
</dbReference>
<sequence length="84" mass="9643">MEKLYEKIVTEVALLLKDRYSKLMKPFNISNLIKKYGPGYIAKNSKTGRVVAHAKRLDTLFKKTGDRKDIVISWVPKSGARYVL</sequence>
<proteinExistence type="predicted"/>
<dbReference type="EMBL" id="LCFB01000012">
    <property type="protein sequence ID" value="KKS84965.1"/>
    <property type="molecule type" value="Genomic_DNA"/>
</dbReference>
<evidence type="ECO:0008006" key="3">
    <source>
        <dbReference type="Google" id="ProtNLM"/>
    </source>
</evidence>
<accession>A0A0G1CGL3</accession>
<dbReference type="AlphaFoldDB" id="A0A0G1CGL3"/>
<dbReference type="STRING" id="1618436.UV59_C0012G0058"/>
<organism evidence="1 2">
    <name type="scientific">Candidatus Gottesmanbacteria bacterium GW2011_GWA1_43_11</name>
    <dbReference type="NCBI Taxonomy" id="1618436"/>
    <lineage>
        <taxon>Bacteria</taxon>
        <taxon>Candidatus Gottesmaniibacteriota</taxon>
    </lineage>
</organism>
<comment type="caution">
    <text evidence="1">The sequence shown here is derived from an EMBL/GenBank/DDBJ whole genome shotgun (WGS) entry which is preliminary data.</text>
</comment>
<evidence type="ECO:0000313" key="1">
    <source>
        <dbReference type="EMBL" id="KKS84965.1"/>
    </source>
</evidence>
<gene>
    <name evidence="1" type="ORF">UV59_C0012G0058</name>
</gene>